<dbReference type="InterPro" id="IPR012312">
    <property type="entry name" value="Hemerythrin-like"/>
</dbReference>
<dbReference type="InterPro" id="IPR053206">
    <property type="entry name" value="Dimeric_xanthone_biosynth"/>
</dbReference>
<proteinExistence type="predicted"/>
<sequence>MSNSTPTPEGVQSSSKLSPADFRIYNRLAERMDLFHNNFRQSWTILYNACTSKRRPKHLSIHKFLTIGLDLCAHLEVHHAIEEQSIFPHLAQRMPAFRKGVGLIDQHRQIHAGLEKLNVYLEECKGRERELRLEELKAVMDGFGDVLWRHLDEEVRGVGGREEMSKYWSLEEMRRMPM</sequence>
<dbReference type="STRING" id="396776.A0A0J8RJV6"/>
<gene>
    <name evidence="2" type="ORF">CIHG_03227</name>
</gene>
<dbReference type="Gene3D" id="1.20.120.520">
    <property type="entry name" value="nmb1532 protein domain like"/>
    <property type="match status" value="1"/>
</dbReference>
<dbReference type="PANTHER" id="PTHR38048:SF1">
    <property type="entry name" value="HEMERYTHRIN-LIKE DOMAIN-CONTAINING PROTEIN"/>
    <property type="match status" value="1"/>
</dbReference>
<dbReference type="OrthoDB" id="10044044at2759"/>
<organism evidence="2 3">
    <name type="scientific">Coccidioides immitis H538.4</name>
    <dbReference type="NCBI Taxonomy" id="396776"/>
    <lineage>
        <taxon>Eukaryota</taxon>
        <taxon>Fungi</taxon>
        <taxon>Dikarya</taxon>
        <taxon>Ascomycota</taxon>
        <taxon>Pezizomycotina</taxon>
        <taxon>Eurotiomycetes</taxon>
        <taxon>Eurotiomycetidae</taxon>
        <taxon>Onygenales</taxon>
        <taxon>Onygenaceae</taxon>
        <taxon>Coccidioides</taxon>
    </lineage>
</organism>
<dbReference type="CDD" id="cd12108">
    <property type="entry name" value="Hr-like"/>
    <property type="match status" value="1"/>
</dbReference>
<reference evidence="3" key="1">
    <citation type="journal article" date="2010" name="Genome Res.">
        <title>Population genomic sequencing of Coccidioides fungi reveals recent hybridization and transposon control.</title>
        <authorList>
            <person name="Neafsey D.E."/>
            <person name="Barker B.M."/>
            <person name="Sharpton T.J."/>
            <person name="Stajich J.E."/>
            <person name="Park D.J."/>
            <person name="Whiston E."/>
            <person name="Hung C.-Y."/>
            <person name="McMahan C."/>
            <person name="White J."/>
            <person name="Sykes S."/>
            <person name="Heiman D."/>
            <person name="Young S."/>
            <person name="Zeng Q."/>
            <person name="Abouelleil A."/>
            <person name="Aftuck L."/>
            <person name="Bessette D."/>
            <person name="Brown A."/>
            <person name="FitzGerald M."/>
            <person name="Lui A."/>
            <person name="Macdonald J.P."/>
            <person name="Priest M."/>
            <person name="Orbach M.J."/>
            <person name="Galgiani J.N."/>
            <person name="Kirkland T.N."/>
            <person name="Cole G.T."/>
            <person name="Birren B.W."/>
            <person name="Henn M.R."/>
            <person name="Taylor J.W."/>
            <person name="Rounsley S.D."/>
        </authorList>
    </citation>
    <scope>NUCLEOTIDE SEQUENCE [LARGE SCALE GENOMIC DNA]</scope>
    <source>
        <strain evidence="3">H538.4</strain>
    </source>
</reference>
<accession>A0A0J8RJV6</accession>
<evidence type="ECO:0000259" key="1">
    <source>
        <dbReference type="Pfam" id="PF01814"/>
    </source>
</evidence>
<dbReference type="VEuPathDB" id="FungiDB:CIHG_03227"/>
<name>A0A0J8RJV6_COCIT</name>
<dbReference type="EMBL" id="DS016988">
    <property type="protein sequence ID" value="KMU85445.1"/>
    <property type="molecule type" value="Genomic_DNA"/>
</dbReference>
<dbReference type="Pfam" id="PF01814">
    <property type="entry name" value="Hemerythrin"/>
    <property type="match status" value="1"/>
</dbReference>
<dbReference type="AlphaFoldDB" id="A0A0J8RJV6"/>
<evidence type="ECO:0000313" key="3">
    <source>
        <dbReference type="Proteomes" id="UP000054563"/>
    </source>
</evidence>
<evidence type="ECO:0000313" key="2">
    <source>
        <dbReference type="EMBL" id="KMU85445.1"/>
    </source>
</evidence>
<protein>
    <recommendedName>
        <fullName evidence="1">Hemerythrin-like domain-containing protein</fullName>
    </recommendedName>
</protein>
<feature type="domain" description="Hemerythrin-like" evidence="1">
    <location>
        <begin position="29"/>
        <end position="154"/>
    </location>
</feature>
<dbReference type="Proteomes" id="UP000054563">
    <property type="component" value="Unassembled WGS sequence"/>
</dbReference>
<dbReference type="PANTHER" id="PTHR38048">
    <property type="entry name" value="EXPRESSED PROTEIN"/>
    <property type="match status" value="1"/>
</dbReference>